<dbReference type="AlphaFoldDB" id="A0AAV9N2K2"/>
<dbReference type="PANTHER" id="PTHR46179">
    <property type="entry name" value="ZINC FINGER PROTEIN"/>
    <property type="match status" value="1"/>
</dbReference>
<feature type="domain" description="C2H2-type" evidence="10">
    <location>
        <begin position="96"/>
        <end position="126"/>
    </location>
</feature>
<organism evidence="11 12">
    <name type="scientific">Exophiala bonariae</name>
    <dbReference type="NCBI Taxonomy" id="1690606"/>
    <lineage>
        <taxon>Eukaryota</taxon>
        <taxon>Fungi</taxon>
        <taxon>Dikarya</taxon>
        <taxon>Ascomycota</taxon>
        <taxon>Pezizomycotina</taxon>
        <taxon>Eurotiomycetes</taxon>
        <taxon>Chaetothyriomycetidae</taxon>
        <taxon>Chaetothyriales</taxon>
        <taxon>Herpotrichiellaceae</taxon>
        <taxon>Exophiala</taxon>
    </lineage>
</organism>
<comment type="caution">
    <text evidence="11">The sequence shown here is derived from an EMBL/GenBank/DDBJ whole genome shotgun (WGS) entry which is preliminary data.</text>
</comment>
<keyword evidence="7" id="KW-0539">Nucleus</keyword>
<evidence type="ECO:0000313" key="11">
    <source>
        <dbReference type="EMBL" id="KAK5048338.1"/>
    </source>
</evidence>
<feature type="compositionally biased region" description="Low complexity" evidence="9">
    <location>
        <begin position="46"/>
        <end position="57"/>
    </location>
</feature>
<keyword evidence="5" id="KW-0805">Transcription regulation</keyword>
<dbReference type="GO" id="GO:0006357">
    <property type="term" value="P:regulation of transcription by RNA polymerase II"/>
    <property type="evidence" value="ECO:0007669"/>
    <property type="project" value="TreeGrafter"/>
</dbReference>
<feature type="region of interest" description="Disordered" evidence="9">
    <location>
        <begin position="385"/>
        <end position="424"/>
    </location>
</feature>
<dbReference type="Pfam" id="PF00096">
    <property type="entry name" value="zf-C2H2"/>
    <property type="match status" value="5"/>
</dbReference>
<dbReference type="SUPFAM" id="SSF57667">
    <property type="entry name" value="beta-beta-alpha zinc fingers"/>
    <property type="match status" value="3"/>
</dbReference>
<protein>
    <recommendedName>
        <fullName evidence="10">C2H2-type domain-containing protein</fullName>
    </recommendedName>
</protein>
<dbReference type="Proteomes" id="UP001358417">
    <property type="component" value="Unassembled WGS sequence"/>
</dbReference>
<dbReference type="GO" id="GO:0005634">
    <property type="term" value="C:nucleus"/>
    <property type="evidence" value="ECO:0007669"/>
    <property type="project" value="UniProtKB-SubCell"/>
</dbReference>
<feature type="region of interest" description="Disordered" evidence="9">
    <location>
        <begin position="1"/>
        <end position="63"/>
    </location>
</feature>
<dbReference type="SMART" id="SM00355">
    <property type="entry name" value="ZnF_C2H2"/>
    <property type="match status" value="9"/>
</dbReference>
<dbReference type="RefSeq" id="XP_064703796.1">
    <property type="nucleotide sequence ID" value="XM_064849572.1"/>
</dbReference>
<dbReference type="PANTHER" id="PTHR46179:SF13">
    <property type="entry name" value="C2H2-TYPE DOMAIN-CONTAINING PROTEIN"/>
    <property type="match status" value="1"/>
</dbReference>
<evidence type="ECO:0000256" key="6">
    <source>
        <dbReference type="ARBA" id="ARBA00023163"/>
    </source>
</evidence>
<evidence type="ECO:0000256" key="2">
    <source>
        <dbReference type="ARBA" id="ARBA00022723"/>
    </source>
</evidence>
<dbReference type="PROSITE" id="PS00028">
    <property type="entry name" value="ZINC_FINGER_C2H2_1"/>
    <property type="match status" value="5"/>
</dbReference>
<dbReference type="GO" id="GO:0008270">
    <property type="term" value="F:zinc ion binding"/>
    <property type="evidence" value="ECO:0007669"/>
    <property type="project" value="UniProtKB-KW"/>
</dbReference>
<proteinExistence type="predicted"/>
<dbReference type="GeneID" id="89974182"/>
<dbReference type="InterPro" id="IPR013087">
    <property type="entry name" value="Znf_C2H2_type"/>
</dbReference>
<dbReference type="EMBL" id="JAVRRD010000022">
    <property type="protein sequence ID" value="KAK5048338.1"/>
    <property type="molecule type" value="Genomic_DNA"/>
</dbReference>
<feature type="domain" description="C2H2-type" evidence="10">
    <location>
        <begin position="66"/>
        <end position="95"/>
    </location>
</feature>
<evidence type="ECO:0000256" key="9">
    <source>
        <dbReference type="SAM" id="MobiDB-lite"/>
    </source>
</evidence>
<evidence type="ECO:0000313" key="12">
    <source>
        <dbReference type="Proteomes" id="UP001358417"/>
    </source>
</evidence>
<comment type="subcellular location">
    <subcellularLocation>
        <location evidence="1">Nucleus</location>
    </subcellularLocation>
</comment>
<feature type="domain" description="C2H2-type" evidence="10">
    <location>
        <begin position="127"/>
        <end position="156"/>
    </location>
</feature>
<dbReference type="InterPro" id="IPR036236">
    <property type="entry name" value="Znf_C2H2_sf"/>
</dbReference>
<keyword evidence="4" id="KW-0862">Zinc</keyword>
<reference evidence="11 12" key="1">
    <citation type="submission" date="2023-08" db="EMBL/GenBank/DDBJ databases">
        <title>Black Yeasts Isolated from many extreme environments.</title>
        <authorList>
            <person name="Coleine C."/>
            <person name="Stajich J.E."/>
            <person name="Selbmann L."/>
        </authorList>
    </citation>
    <scope>NUCLEOTIDE SEQUENCE [LARGE SCALE GENOMIC DNA]</scope>
    <source>
        <strain evidence="11 12">CCFEE 5792</strain>
    </source>
</reference>
<feature type="compositionally biased region" description="Basic residues" evidence="9">
    <location>
        <begin position="403"/>
        <end position="416"/>
    </location>
</feature>
<keyword evidence="3 8" id="KW-0863">Zinc-finger</keyword>
<evidence type="ECO:0000259" key="10">
    <source>
        <dbReference type="PROSITE" id="PS50157"/>
    </source>
</evidence>
<gene>
    <name evidence="11" type="ORF">LTR84_006008</name>
</gene>
<dbReference type="PROSITE" id="PS50157">
    <property type="entry name" value="ZINC_FINGER_C2H2_2"/>
    <property type="match status" value="6"/>
</dbReference>
<feature type="domain" description="C2H2-type" evidence="10">
    <location>
        <begin position="346"/>
        <end position="380"/>
    </location>
</feature>
<evidence type="ECO:0000256" key="7">
    <source>
        <dbReference type="ARBA" id="ARBA00023242"/>
    </source>
</evidence>
<keyword evidence="2" id="KW-0479">Metal-binding</keyword>
<sequence length="553" mass="62634">MSDSSDSDIDIDFDSDSDDEDYENVDLVDYDLKDSEEPVNGQIDDTPASTPPSTSTTSRRRGEKCLPCPWEGCEKTFNRQARLKEHLRSHTNTRPFKCPYVPCTKAFLRDSHLKHHVKSQHVKLRDHPCTIEGCDKSFVTATRLRRHVETHQDRDRFRCTYENCEQTFRKQGTLDRHILSFHQNIKPFPCEEVDSVTGQPCVKAYDTAEKLRTHQRAKHDPTRFSCDDCKELNDIRLASGQKDQMVVASFSTYGELQAHLKIVHPPTCPHCPTSFTTNKELTRHLEIQHGILLPQSSKKAASFPCTHGCGKVFTKRGNLNVHVKTVHENTKAFVCGQTEIALPDDFECDDDVVVEGCNRGFTSKASLEEHVRTAHLGLESKRMIRNKKRKATQSFEDEQRVSVPKKRKERKDKGVKKSSAMETLIGGPAEPEDFLYYGHEDPATGDLDNLMNLDDDNILSGSMTMLGDQIYHAGTAYHYPSGQYPTSNPPESLANSQQSHAHVAVGDGDLADDNIFPFEDHHFSDSSNYIVNDDFYGAFEQHTLEPLSAYRLK</sequence>
<dbReference type="InterPro" id="IPR051061">
    <property type="entry name" value="Zinc_finger_trans_reg"/>
</dbReference>
<accession>A0AAV9N2K2</accession>
<evidence type="ECO:0000256" key="5">
    <source>
        <dbReference type="ARBA" id="ARBA00023015"/>
    </source>
</evidence>
<feature type="compositionally biased region" description="Acidic residues" evidence="9">
    <location>
        <begin position="1"/>
        <end position="29"/>
    </location>
</feature>
<evidence type="ECO:0000256" key="1">
    <source>
        <dbReference type="ARBA" id="ARBA00004123"/>
    </source>
</evidence>
<feature type="domain" description="C2H2-type" evidence="10">
    <location>
        <begin position="303"/>
        <end position="332"/>
    </location>
</feature>
<name>A0AAV9N2K2_9EURO</name>
<dbReference type="Gene3D" id="3.30.160.60">
    <property type="entry name" value="Classic Zinc Finger"/>
    <property type="match status" value="7"/>
</dbReference>
<keyword evidence="12" id="KW-1185">Reference proteome</keyword>
<evidence type="ECO:0000256" key="4">
    <source>
        <dbReference type="ARBA" id="ARBA00022833"/>
    </source>
</evidence>
<keyword evidence="6" id="KW-0804">Transcription</keyword>
<feature type="domain" description="C2H2-type" evidence="10">
    <location>
        <begin position="157"/>
        <end position="187"/>
    </location>
</feature>
<evidence type="ECO:0000256" key="3">
    <source>
        <dbReference type="ARBA" id="ARBA00022771"/>
    </source>
</evidence>
<evidence type="ECO:0000256" key="8">
    <source>
        <dbReference type="PROSITE-ProRule" id="PRU00042"/>
    </source>
</evidence>